<keyword evidence="5 6" id="KW-0472">Membrane</keyword>
<keyword evidence="9" id="KW-1185">Reference proteome</keyword>
<feature type="domain" description="DUF2179" evidence="7">
    <location>
        <begin position="220"/>
        <end position="274"/>
    </location>
</feature>
<dbReference type="CDD" id="cd16380">
    <property type="entry name" value="YitT_C"/>
    <property type="match status" value="1"/>
</dbReference>
<dbReference type="AlphaFoldDB" id="A0A1I3SNP3"/>
<dbReference type="EMBL" id="FORR01000013">
    <property type="protein sequence ID" value="SFJ59046.1"/>
    <property type="molecule type" value="Genomic_DNA"/>
</dbReference>
<dbReference type="STRING" id="46223.SAMN05421852_11376"/>
<dbReference type="OrthoDB" id="1758221at2"/>
<feature type="transmembrane region" description="Helical" evidence="6">
    <location>
        <begin position="12"/>
        <end position="31"/>
    </location>
</feature>
<evidence type="ECO:0000256" key="1">
    <source>
        <dbReference type="ARBA" id="ARBA00004651"/>
    </source>
</evidence>
<keyword evidence="3 6" id="KW-0812">Transmembrane</keyword>
<dbReference type="PANTHER" id="PTHR33545">
    <property type="entry name" value="UPF0750 MEMBRANE PROTEIN YITT-RELATED"/>
    <property type="match status" value="1"/>
</dbReference>
<dbReference type="RefSeq" id="WP_093230846.1">
    <property type="nucleotide sequence ID" value="NZ_FORR01000013.1"/>
</dbReference>
<evidence type="ECO:0000256" key="6">
    <source>
        <dbReference type="SAM" id="Phobius"/>
    </source>
</evidence>
<dbReference type="PANTHER" id="PTHR33545:SF4">
    <property type="entry name" value="UPF0750 MEMBRANE PROTEIN YXKD"/>
    <property type="match status" value="1"/>
</dbReference>
<dbReference type="InterPro" id="IPR019264">
    <property type="entry name" value="DUF2179"/>
</dbReference>
<name>A0A1I3SNP3_9BACL</name>
<comment type="subcellular location">
    <subcellularLocation>
        <location evidence="1">Cell membrane</location>
        <topology evidence="1">Multi-pass membrane protein</topology>
    </subcellularLocation>
</comment>
<feature type="transmembrane region" description="Helical" evidence="6">
    <location>
        <begin position="78"/>
        <end position="95"/>
    </location>
</feature>
<keyword evidence="4 6" id="KW-1133">Transmembrane helix</keyword>
<evidence type="ECO:0000313" key="8">
    <source>
        <dbReference type="EMBL" id="SFJ59046.1"/>
    </source>
</evidence>
<dbReference type="Pfam" id="PF10035">
    <property type="entry name" value="DUF2179"/>
    <property type="match status" value="1"/>
</dbReference>
<dbReference type="GO" id="GO:0005886">
    <property type="term" value="C:plasma membrane"/>
    <property type="evidence" value="ECO:0007669"/>
    <property type="project" value="UniProtKB-SubCell"/>
</dbReference>
<dbReference type="Pfam" id="PF02588">
    <property type="entry name" value="YitT_membrane"/>
    <property type="match status" value="1"/>
</dbReference>
<dbReference type="PIRSF" id="PIRSF006483">
    <property type="entry name" value="Membrane_protein_YitT"/>
    <property type="match status" value="1"/>
</dbReference>
<dbReference type="InterPro" id="IPR051461">
    <property type="entry name" value="UPF0750_membrane"/>
</dbReference>
<proteinExistence type="predicted"/>
<gene>
    <name evidence="8" type="ORF">SAMN05421852_11376</name>
</gene>
<feature type="transmembrane region" description="Helical" evidence="6">
    <location>
        <begin position="51"/>
        <end position="71"/>
    </location>
</feature>
<dbReference type="InterPro" id="IPR003740">
    <property type="entry name" value="YitT"/>
</dbReference>
<organism evidence="8 9">
    <name type="scientific">Thermoflavimicrobium dichotomicum</name>
    <dbReference type="NCBI Taxonomy" id="46223"/>
    <lineage>
        <taxon>Bacteria</taxon>
        <taxon>Bacillati</taxon>
        <taxon>Bacillota</taxon>
        <taxon>Bacilli</taxon>
        <taxon>Bacillales</taxon>
        <taxon>Thermoactinomycetaceae</taxon>
        <taxon>Thermoflavimicrobium</taxon>
    </lineage>
</organism>
<protein>
    <submittedName>
        <fullName evidence="8">Uncharacterized membrane-anchored protein YitT, contains DUF161 and DUF2179 domains</fullName>
    </submittedName>
</protein>
<dbReference type="InterPro" id="IPR015867">
    <property type="entry name" value="N-reg_PII/ATP_PRibTrfase_C"/>
</dbReference>
<dbReference type="Gene3D" id="3.30.70.120">
    <property type="match status" value="1"/>
</dbReference>
<feature type="transmembrane region" description="Helical" evidence="6">
    <location>
        <begin position="107"/>
        <end position="125"/>
    </location>
</feature>
<evidence type="ECO:0000256" key="2">
    <source>
        <dbReference type="ARBA" id="ARBA00022475"/>
    </source>
</evidence>
<accession>A0A1I3SNP3</accession>
<keyword evidence="2" id="KW-1003">Cell membrane</keyword>
<sequence length="290" mass="31673">MKNKFYLHTKNIIIILIGSLIFSIGINYFAIPSKLAEGGFTGISMLLHYKFGWDAGTIVFLLNLPLFFIGYKVFGKQTFVYTIIATTAVSVFLNLTKNIGTPLNDLLLNALYTGVLVGVGLGLIFRTGGTTGGVDIIARLVNRYVGWSIGRTMFLFDFAVIASSVFVISLDMAMYTLVSVFVGARVVDFVVEGLNASKAATIISNHAKELAQEITQKMERGVTILKGQGAYTGSEKEVLYVVVQPNELPKLKQIVHQLDPDAFVVVHDARDVLGEGFTFEKIGSEKIAKS</sequence>
<reference evidence="8 9" key="1">
    <citation type="submission" date="2016-10" db="EMBL/GenBank/DDBJ databases">
        <authorList>
            <person name="de Groot N.N."/>
        </authorList>
    </citation>
    <scope>NUCLEOTIDE SEQUENCE [LARGE SCALE GENOMIC DNA]</scope>
    <source>
        <strain evidence="8 9">DSM 44778</strain>
    </source>
</reference>
<evidence type="ECO:0000259" key="7">
    <source>
        <dbReference type="Pfam" id="PF10035"/>
    </source>
</evidence>
<evidence type="ECO:0000256" key="5">
    <source>
        <dbReference type="ARBA" id="ARBA00023136"/>
    </source>
</evidence>
<evidence type="ECO:0000313" key="9">
    <source>
        <dbReference type="Proteomes" id="UP000199545"/>
    </source>
</evidence>
<dbReference type="Proteomes" id="UP000199545">
    <property type="component" value="Unassembled WGS sequence"/>
</dbReference>
<feature type="transmembrane region" description="Helical" evidence="6">
    <location>
        <begin position="145"/>
        <end position="166"/>
    </location>
</feature>
<evidence type="ECO:0000256" key="3">
    <source>
        <dbReference type="ARBA" id="ARBA00022692"/>
    </source>
</evidence>
<evidence type="ECO:0000256" key="4">
    <source>
        <dbReference type="ARBA" id="ARBA00022989"/>
    </source>
</evidence>